<keyword evidence="3" id="KW-0391">Immunity</keyword>
<evidence type="ECO:0000259" key="4">
    <source>
        <dbReference type="SMART" id="SM00701"/>
    </source>
</evidence>
<dbReference type="SMART" id="SM00701">
    <property type="entry name" value="PGRP"/>
    <property type="match status" value="1"/>
</dbReference>
<dbReference type="GO" id="GO:0045087">
    <property type="term" value="P:innate immune response"/>
    <property type="evidence" value="ECO:0007669"/>
    <property type="project" value="UniProtKB-KW"/>
</dbReference>
<dbReference type="AlphaFoldDB" id="A0AAV8ZPE0"/>
<dbReference type="GO" id="GO:0009253">
    <property type="term" value="P:peptidoglycan catabolic process"/>
    <property type="evidence" value="ECO:0007669"/>
    <property type="project" value="InterPro"/>
</dbReference>
<protein>
    <recommendedName>
        <fullName evidence="4">Peptidoglycan recognition protein family domain-containing protein</fullName>
    </recommendedName>
</protein>
<dbReference type="InterPro" id="IPR002502">
    <property type="entry name" value="Amidase_domain"/>
</dbReference>
<evidence type="ECO:0000256" key="1">
    <source>
        <dbReference type="ARBA" id="ARBA00007553"/>
    </source>
</evidence>
<keyword evidence="6" id="KW-1185">Reference proteome</keyword>
<dbReference type="InterPro" id="IPR006619">
    <property type="entry name" value="PGRP_domain_met/bac"/>
</dbReference>
<evidence type="ECO:0000313" key="6">
    <source>
        <dbReference type="Proteomes" id="UP001162156"/>
    </source>
</evidence>
<dbReference type="GO" id="GO:0008745">
    <property type="term" value="F:N-acetylmuramoyl-L-alanine amidase activity"/>
    <property type="evidence" value="ECO:0007669"/>
    <property type="project" value="InterPro"/>
</dbReference>
<evidence type="ECO:0000256" key="3">
    <source>
        <dbReference type="ARBA" id="ARBA00022859"/>
    </source>
</evidence>
<proteinExistence type="inferred from homology"/>
<accession>A0AAV8ZPE0</accession>
<sequence>FVVGGDGKIYEGAGWHKVGAHTRGYNTRSLGISFIGNFSDKLPNENQLKATKDFLQCAIELGELDKNYRLFGARQVSATASPGLKLYNEIQNWPNYSRSP</sequence>
<name>A0AAV8ZPE0_9CUCU</name>
<dbReference type="PANTHER" id="PTHR11022:SF74">
    <property type="entry name" value="PEPTIDOGLYCAN-RECOGNITION PROTEIN SA"/>
    <property type="match status" value="1"/>
</dbReference>
<dbReference type="Pfam" id="PF01510">
    <property type="entry name" value="Amidase_2"/>
    <property type="match status" value="1"/>
</dbReference>
<evidence type="ECO:0000313" key="5">
    <source>
        <dbReference type="EMBL" id="KAJ8966049.1"/>
    </source>
</evidence>
<dbReference type="Gene3D" id="3.40.80.10">
    <property type="entry name" value="Peptidoglycan recognition protein-like"/>
    <property type="match status" value="1"/>
</dbReference>
<dbReference type="EMBL" id="JANEYF010001093">
    <property type="protein sequence ID" value="KAJ8966049.1"/>
    <property type="molecule type" value="Genomic_DNA"/>
</dbReference>
<dbReference type="PANTHER" id="PTHR11022">
    <property type="entry name" value="PEPTIDOGLYCAN RECOGNITION PROTEIN"/>
    <property type="match status" value="1"/>
</dbReference>
<dbReference type="InterPro" id="IPR036505">
    <property type="entry name" value="Amidase/PGRP_sf"/>
</dbReference>
<keyword evidence="2" id="KW-0399">Innate immunity</keyword>
<reference evidence="5" key="1">
    <citation type="journal article" date="2023" name="Insect Mol. Biol.">
        <title>Genome sequencing provides insights into the evolution of gene families encoding plant cell wall-degrading enzymes in longhorned beetles.</title>
        <authorList>
            <person name="Shin N.R."/>
            <person name="Okamura Y."/>
            <person name="Kirsch R."/>
            <person name="Pauchet Y."/>
        </authorList>
    </citation>
    <scope>NUCLEOTIDE SEQUENCE</scope>
    <source>
        <strain evidence="5">RBIC_L_NR</strain>
    </source>
</reference>
<comment type="caution">
    <text evidence="5">The sequence shown here is derived from an EMBL/GenBank/DDBJ whole genome shotgun (WGS) entry which is preliminary data.</text>
</comment>
<dbReference type="Proteomes" id="UP001162156">
    <property type="component" value="Unassembled WGS sequence"/>
</dbReference>
<dbReference type="InterPro" id="IPR015510">
    <property type="entry name" value="PGRP"/>
</dbReference>
<evidence type="ECO:0000256" key="2">
    <source>
        <dbReference type="ARBA" id="ARBA00022588"/>
    </source>
</evidence>
<dbReference type="SUPFAM" id="SSF55846">
    <property type="entry name" value="N-acetylmuramoyl-L-alanine amidase-like"/>
    <property type="match status" value="1"/>
</dbReference>
<feature type="non-terminal residue" evidence="5">
    <location>
        <position position="1"/>
    </location>
</feature>
<gene>
    <name evidence="5" type="ORF">NQ314_003756</name>
</gene>
<comment type="similarity">
    <text evidence="1">Belongs to the N-acetylmuramoyl-L-alanine amidase 2 family.</text>
</comment>
<feature type="domain" description="Peptidoglycan recognition protein family" evidence="4">
    <location>
        <begin position="1"/>
        <end position="77"/>
    </location>
</feature>
<dbReference type="GO" id="GO:0008270">
    <property type="term" value="F:zinc ion binding"/>
    <property type="evidence" value="ECO:0007669"/>
    <property type="project" value="InterPro"/>
</dbReference>
<dbReference type="CDD" id="cd06583">
    <property type="entry name" value="PGRP"/>
    <property type="match status" value="1"/>
</dbReference>
<organism evidence="5 6">
    <name type="scientific">Rhamnusium bicolor</name>
    <dbReference type="NCBI Taxonomy" id="1586634"/>
    <lineage>
        <taxon>Eukaryota</taxon>
        <taxon>Metazoa</taxon>
        <taxon>Ecdysozoa</taxon>
        <taxon>Arthropoda</taxon>
        <taxon>Hexapoda</taxon>
        <taxon>Insecta</taxon>
        <taxon>Pterygota</taxon>
        <taxon>Neoptera</taxon>
        <taxon>Endopterygota</taxon>
        <taxon>Coleoptera</taxon>
        <taxon>Polyphaga</taxon>
        <taxon>Cucujiformia</taxon>
        <taxon>Chrysomeloidea</taxon>
        <taxon>Cerambycidae</taxon>
        <taxon>Lepturinae</taxon>
        <taxon>Rhagiini</taxon>
        <taxon>Rhamnusium</taxon>
    </lineage>
</organism>